<evidence type="ECO:0000313" key="2">
    <source>
        <dbReference type="Proteomes" id="UP000308600"/>
    </source>
</evidence>
<name>A0ACD2ZZP7_9AGAR</name>
<proteinExistence type="predicted"/>
<dbReference type="Proteomes" id="UP000308600">
    <property type="component" value="Unassembled WGS sequence"/>
</dbReference>
<accession>A0ACD2ZZP7</accession>
<dbReference type="EMBL" id="ML209628">
    <property type="protein sequence ID" value="TFK58117.1"/>
    <property type="molecule type" value="Genomic_DNA"/>
</dbReference>
<feature type="non-terminal residue" evidence="1">
    <location>
        <position position="1"/>
    </location>
</feature>
<reference evidence="1 2" key="1">
    <citation type="journal article" date="2019" name="Nat. Ecol. Evol.">
        <title>Megaphylogeny resolves global patterns of mushroom evolution.</title>
        <authorList>
            <person name="Varga T."/>
            <person name="Krizsan K."/>
            <person name="Foldi C."/>
            <person name="Dima B."/>
            <person name="Sanchez-Garcia M."/>
            <person name="Sanchez-Ramirez S."/>
            <person name="Szollosi G.J."/>
            <person name="Szarkandi J.G."/>
            <person name="Papp V."/>
            <person name="Albert L."/>
            <person name="Andreopoulos W."/>
            <person name="Angelini C."/>
            <person name="Antonin V."/>
            <person name="Barry K.W."/>
            <person name="Bougher N.L."/>
            <person name="Buchanan P."/>
            <person name="Buyck B."/>
            <person name="Bense V."/>
            <person name="Catcheside P."/>
            <person name="Chovatia M."/>
            <person name="Cooper J."/>
            <person name="Damon W."/>
            <person name="Desjardin D."/>
            <person name="Finy P."/>
            <person name="Geml J."/>
            <person name="Haridas S."/>
            <person name="Hughes K."/>
            <person name="Justo A."/>
            <person name="Karasinski D."/>
            <person name="Kautmanova I."/>
            <person name="Kiss B."/>
            <person name="Kocsube S."/>
            <person name="Kotiranta H."/>
            <person name="LaButti K.M."/>
            <person name="Lechner B.E."/>
            <person name="Liimatainen K."/>
            <person name="Lipzen A."/>
            <person name="Lukacs Z."/>
            <person name="Mihaltcheva S."/>
            <person name="Morgado L.N."/>
            <person name="Niskanen T."/>
            <person name="Noordeloos M.E."/>
            <person name="Ohm R.A."/>
            <person name="Ortiz-Santana B."/>
            <person name="Ovrebo C."/>
            <person name="Racz N."/>
            <person name="Riley R."/>
            <person name="Savchenko A."/>
            <person name="Shiryaev A."/>
            <person name="Soop K."/>
            <person name="Spirin V."/>
            <person name="Szebenyi C."/>
            <person name="Tomsovsky M."/>
            <person name="Tulloss R.E."/>
            <person name="Uehling J."/>
            <person name="Grigoriev I.V."/>
            <person name="Vagvolgyi C."/>
            <person name="Papp T."/>
            <person name="Martin F.M."/>
            <person name="Miettinen O."/>
            <person name="Hibbett D.S."/>
            <person name="Nagy L.G."/>
        </authorList>
    </citation>
    <scope>NUCLEOTIDE SEQUENCE [LARGE SCALE GENOMIC DNA]</scope>
    <source>
        <strain evidence="1 2">NL-1719</strain>
    </source>
</reference>
<keyword evidence="2" id="KW-1185">Reference proteome</keyword>
<organism evidence="1 2">
    <name type="scientific">Pluteus cervinus</name>
    <dbReference type="NCBI Taxonomy" id="181527"/>
    <lineage>
        <taxon>Eukaryota</taxon>
        <taxon>Fungi</taxon>
        <taxon>Dikarya</taxon>
        <taxon>Basidiomycota</taxon>
        <taxon>Agaricomycotina</taxon>
        <taxon>Agaricomycetes</taxon>
        <taxon>Agaricomycetidae</taxon>
        <taxon>Agaricales</taxon>
        <taxon>Pluteineae</taxon>
        <taxon>Pluteaceae</taxon>
        <taxon>Pluteus</taxon>
    </lineage>
</organism>
<feature type="non-terminal residue" evidence="1">
    <location>
        <position position="103"/>
    </location>
</feature>
<gene>
    <name evidence="1" type="ORF">BDN72DRAFT_741890</name>
</gene>
<sequence length="103" mass="11628">EELARRAIRSASYDSAQRRHRPTCSAKTRVKIQKSLRPWPSDRTAGPVRLLSGWTGTGKTTLAQTMAEYWAEQGWLAAVFFFSRSEADRSSTAWFAGTILHQL</sequence>
<protein>
    <submittedName>
        <fullName evidence="1">Uncharacterized protein</fullName>
    </submittedName>
</protein>
<evidence type="ECO:0000313" key="1">
    <source>
        <dbReference type="EMBL" id="TFK58117.1"/>
    </source>
</evidence>